<name>A0A0M0J6C2_9EUKA</name>
<accession>A0A0M0J6C2</accession>
<dbReference type="AlphaFoldDB" id="A0A0M0J6C2"/>
<sequence length="121" mass="12935">MPGPSMLAAEPRLDGKSARTEVLQLKVVNPTEGGTLITLPSSEFERLGLQPGSRVRVRKMKPAALWSSEPDQAIGEAVADPKLDAGVRLTVADMRMLKLRVGHLFAVNAHAGAVSTRVRAL</sequence>
<proteinExistence type="predicted"/>
<dbReference type="EMBL" id="JWZX01003326">
    <property type="protein sequence ID" value="KOO21882.1"/>
    <property type="molecule type" value="Genomic_DNA"/>
</dbReference>
<organism evidence="1 2">
    <name type="scientific">Chrysochromulina tobinii</name>
    <dbReference type="NCBI Taxonomy" id="1460289"/>
    <lineage>
        <taxon>Eukaryota</taxon>
        <taxon>Haptista</taxon>
        <taxon>Haptophyta</taxon>
        <taxon>Prymnesiophyceae</taxon>
        <taxon>Prymnesiales</taxon>
        <taxon>Chrysochromulinaceae</taxon>
        <taxon>Chrysochromulina</taxon>
    </lineage>
</organism>
<keyword evidence="2" id="KW-1185">Reference proteome</keyword>
<reference evidence="2" key="1">
    <citation type="journal article" date="2015" name="PLoS Genet.">
        <title>Genome Sequence and Transcriptome Analyses of Chrysochromulina tobin: Metabolic Tools for Enhanced Algal Fitness in the Prominent Order Prymnesiales (Haptophyceae).</title>
        <authorList>
            <person name="Hovde B.T."/>
            <person name="Deodato C.R."/>
            <person name="Hunsperger H.M."/>
            <person name="Ryken S.A."/>
            <person name="Yost W."/>
            <person name="Jha R.K."/>
            <person name="Patterson J."/>
            <person name="Monnat R.J. Jr."/>
            <person name="Barlow S.B."/>
            <person name="Starkenburg S.R."/>
            <person name="Cattolico R.A."/>
        </authorList>
    </citation>
    <scope>NUCLEOTIDE SEQUENCE</scope>
    <source>
        <strain evidence="2">CCMP291</strain>
    </source>
</reference>
<evidence type="ECO:0000313" key="2">
    <source>
        <dbReference type="Proteomes" id="UP000037460"/>
    </source>
</evidence>
<gene>
    <name evidence="1" type="ORF">Ctob_005458</name>
</gene>
<comment type="caution">
    <text evidence="1">The sequence shown here is derived from an EMBL/GenBank/DDBJ whole genome shotgun (WGS) entry which is preliminary data.</text>
</comment>
<dbReference type="Proteomes" id="UP000037460">
    <property type="component" value="Unassembled WGS sequence"/>
</dbReference>
<protein>
    <submittedName>
        <fullName evidence="1">Uncharacterized protein</fullName>
    </submittedName>
</protein>
<evidence type="ECO:0000313" key="1">
    <source>
        <dbReference type="EMBL" id="KOO21882.1"/>
    </source>
</evidence>